<gene>
    <name evidence="1" type="ORF">METZ01_LOCUS282808</name>
</gene>
<dbReference type="AlphaFoldDB" id="A0A382KYV7"/>
<organism evidence="1">
    <name type="scientific">marine metagenome</name>
    <dbReference type="NCBI Taxonomy" id="408172"/>
    <lineage>
        <taxon>unclassified sequences</taxon>
        <taxon>metagenomes</taxon>
        <taxon>ecological metagenomes</taxon>
    </lineage>
</organism>
<evidence type="ECO:0000313" key="1">
    <source>
        <dbReference type="EMBL" id="SVC29954.1"/>
    </source>
</evidence>
<sequence>MQAQAIPQFTSVAPISGQRGTTVEVTLQGQNLNQVTEILFSGSGISAEIKNADSQPLIQFNGQGISGKIPTGDRLTAQFTIASSTPVGFQNLRLATANGVSNPQRFIVSDLPETVETEPNST</sequence>
<feature type="non-terminal residue" evidence="1">
    <location>
        <position position="122"/>
    </location>
</feature>
<name>A0A382KYV7_9ZZZZ</name>
<proteinExistence type="predicted"/>
<dbReference type="Gene3D" id="2.60.40.10">
    <property type="entry name" value="Immunoglobulins"/>
    <property type="match status" value="1"/>
</dbReference>
<protein>
    <recommendedName>
        <fullName evidence="2">IPT/TIG domain-containing protein</fullName>
    </recommendedName>
</protein>
<evidence type="ECO:0008006" key="2">
    <source>
        <dbReference type="Google" id="ProtNLM"/>
    </source>
</evidence>
<accession>A0A382KYV7</accession>
<reference evidence="1" key="1">
    <citation type="submission" date="2018-05" db="EMBL/GenBank/DDBJ databases">
        <authorList>
            <person name="Lanie J.A."/>
            <person name="Ng W.-L."/>
            <person name="Kazmierczak K.M."/>
            <person name="Andrzejewski T.M."/>
            <person name="Davidsen T.M."/>
            <person name="Wayne K.J."/>
            <person name="Tettelin H."/>
            <person name="Glass J.I."/>
            <person name="Rusch D."/>
            <person name="Podicherti R."/>
            <person name="Tsui H.-C.T."/>
            <person name="Winkler M.E."/>
        </authorList>
    </citation>
    <scope>NUCLEOTIDE SEQUENCE</scope>
</reference>
<dbReference type="EMBL" id="UINC01083847">
    <property type="protein sequence ID" value="SVC29954.1"/>
    <property type="molecule type" value="Genomic_DNA"/>
</dbReference>
<dbReference type="InterPro" id="IPR013783">
    <property type="entry name" value="Ig-like_fold"/>
</dbReference>